<proteinExistence type="predicted"/>
<evidence type="ECO:0008006" key="4">
    <source>
        <dbReference type="Google" id="ProtNLM"/>
    </source>
</evidence>
<feature type="transmembrane region" description="Helical" evidence="1">
    <location>
        <begin position="81"/>
        <end position="98"/>
    </location>
</feature>
<feature type="transmembrane region" description="Helical" evidence="1">
    <location>
        <begin position="104"/>
        <end position="124"/>
    </location>
</feature>
<dbReference type="Proteomes" id="UP000626982">
    <property type="component" value="Unassembled WGS sequence"/>
</dbReference>
<evidence type="ECO:0000313" key="2">
    <source>
        <dbReference type="EMBL" id="GGN89287.1"/>
    </source>
</evidence>
<feature type="transmembrane region" description="Helical" evidence="1">
    <location>
        <begin position="49"/>
        <end position="69"/>
    </location>
</feature>
<organism evidence="2 3">
    <name type="scientific">Agrococcus terreus</name>
    <dbReference type="NCBI Taxonomy" id="574649"/>
    <lineage>
        <taxon>Bacteria</taxon>
        <taxon>Bacillati</taxon>
        <taxon>Actinomycetota</taxon>
        <taxon>Actinomycetes</taxon>
        <taxon>Micrococcales</taxon>
        <taxon>Microbacteriaceae</taxon>
        <taxon>Agrococcus</taxon>
    </lineage>
</organism>
<comment type="caution">
    <text evidence="2">The sequence shown here is derived from an EMBL/GenBank/DDBJ whole genome shotgun (WGS) entry which is preliminary data.</text>
</comment>
<gene>
    <name evidence="2" type="ORF">GCM10010968_25800</name>
</gene>
<sequence>MTETPRTPPAPASGRDVVLALVADVASVLLFAAVGLASHNEGVVTPWGVGQVALPFLVALALGWAFTLAWRAPLAAIRTGVPVWLVTVLGGMLGRFLLGQGTAVPFVIVATITLLVLLVGWRLISGFVRGRRRPSTSATA</sequence>
<evidence type="ECO:0000313" key="3">
    <source>
        <dbReference type="Proteomes" id="UP000626982"/>
    </source>
</evidence>
<evidence type="ECO:0000256" key="1">
    <source>
        <dbReference type="SAM" id="Phobius"/>
    </source>
</evidence>
<dbReference type="RefSeq" id="WP_188718703.1">
    <property type="nucleotide sequence ID" value="NZ_BAABBD010000004.1"/>
</dbReference>
<keyword evidence="1" id="KW-1133">Transmembrane helix</keyword>
<dbReference type="InterPro" id="IPR021414">
    <property type="entry name" value="DUF3054"/>
</dbReference>
<keyword evidence="1" id="KW-0812">Transmembrane</keyword>
<keyword evidence="1" id="KW-0472">Membrane</keyword>
<name>A0ABQ2KPB9_9MICO</name>
<dbReference type="Pfam" id="PF11255">
    <property type="entry name" value="DUF3054"/>
    <property type="match status" value="1"/>
</dbReference>
<feature type="transmembrane region" description="Helical" evidence="1">
    <location>
        <begin position="17"/>
        <end position="37"/>
    </location>
</feature>
<accession>A0ABQ2KPB9</accession>
<dbReference type="EMBL" id="BMLM01000002">
    <property type="protein sequence ID" value="GGN89287.1"/>
    <property type="molecule type" value="Genomic_DNA"/>
</dbReference>
<protein>
    <recommendedName>
        <fullName evidence="4">DUF3054 domain-containing protein</fullName>
    </recommendedName>
</protein>
<keyword evidence="3" id="KW-1185">Reference proteome</keyword>
<reference evidence="3" key="1">
    <citation type="journal article" date="2019" name="Int. J. Syst. Evol. Microbiol.">
        <title>The Global Catalogue of Microorganisms (GCM) 10K type strain sequencing project: providing services to taxonomists for standard genome sequencing and annotation.</title>
        <authorList>
            <consortium name="The Broad Institute Genomics Platform"/>
            <consortium name="The Broad Institute Genome Sequencing Center for Infectious Disease"/>
            <person name="Wu L."/>
            <person name="Ma J."/>
        </authorList>
    </citation>
    <scope>NUCLEOTIDE SEQUENCE [LARGE SCALE GENOMIC DNA]</scope>
    <source>
        <strain evidence="3">CGMCC 1.6960</strain>
    </source>
</reference>